<gene>
    <name evidence="2" type="ORF">JMJ35_004106</name>
</gene>
<proteinExistence type="predicted"/>
<evidence type="ECO:0000313" key="2">
    <source>
        <dbReference type="EMBL" id="KAK0513120.1"/>
    </source>
</evidence>
<feature type="region of interest" description="Disordered" evidence="1">
    <location>
        <begin position="812"/>
        <end position="903"/>
    </location>
</feature>
<accession>A0AA39V8M4</accession>
<feature type="region of interest" description="Disordered" evidence="1">
    <location>
        <begin position="58"/>
        <end position="186"/>
    </location>
</feature>
<feature type="region of interest" description="Disordered" evidence="1">
    <location>
        <begin position="1"/>
        <end position="23"/>
    </location>
</feature>
<feature type="region of interest" description="Disordered" evidence="1">
    <location>
        <begin position="596"/>
        <end position="662"/>
    </location>
</feature>
<evidence type="ECO:0000313" key="3">
    <source>
        <dbReference type="Proteomes" id="UP001166286"/>
    </source>
</evidence>
<feature type="compositionally biased region" description="Basic and acidic residues" evidence="1">
    <location>
        <begin position="610"/>
        <end position="629"/>
    </location>
</feature>
<dbReference type="Proteomes" id="UP001166286">
    <property type="component" value="Unassembled WGS sequence"/>
</dbReference>
<feature type="compositionally biased region" description="Basic and acidic residues" evidence="1">
    <location>
        <begin position="864"/>
        <end position="873"/>
    </location>
</feature>
<feature type="compositionally biased region" description="Basic and acidic residues" evidence="1">
    <location>
        <begin position="78"/>
        <end position="90"/>
    </location>
</feature>
<dbReference type="AlphaFoldDB" id="A0AA39V8M4"/>
<feature type="region of interest" description="Disordered" evidence="1">
    <location>
        <begin position="911"/>
        <end position="930"/>
    </location>
</feature>
<sequence length="961" mass="107477">MFRHSTGNVPQRPRRAKSASSISLRPALLMESGTIESDALNPHALTAANLAYERASGFGSGNTGPSKAQAWQAPDSSETSKDQPAPERRQSVRFAGPNARPLMIRSITRREAPQSSTSHESCRPTVPSRTTSYFPNEDSHMDQPGEFGENDMASMQSSYRKLRKAKSMFSPGRASPMVLSGDTRGHKRHFKRHSWQSNIASEERFGVLTPRLQRSHSFLRGVTDRITSSNRQYATHDAAIQLARDTYLQQLEEQRLKQQPSFLNIGKRRKSKKPFRKTVRSHSTISYGTAVASPLASIEGANVSIGQKARSLSQTLKQRIQRVFKRSKHDQSPVPAQHLNASHAHYRDYTKSPNGHIDEYPSVPEPDAELVRLVSSRESKQHDVPVYVDKISRPGSIRSVSMHSDEDEINDRSRVTSWTNSIAADTITSIPQMLERKRLSIIKEDGGPYQPSSPSRKSGCLDDEHVKVRQSVWQKTADRVEAERVYSALQRKIDEDNRKAGFEDESKTGIYAEQHRLQRTISTPTRTSSRCQEAASAPIALDPETSIETTYPRFQQDYTEVLKSLTPQEIAEMNESGLPPSRRPLREVRSAFFPPRMRIERSSTSPFRRILKERSEDDDSDQARADHLGQPRSSSHVNLNTRPRNESVAGSESIYSRSPGGHTMTAVGSFPSLPGSDSSCDAGTAIIHRVDPAKHRAFDRSSIGRRNSSADLSGTWRRFMADQVASLEKLPPSNEQVNDVFSLREYGHKREDAQIDSDDVSIGQQQPPRNFPKQPLGVIHGNTLSQSPFKSRPIHSLDSENTLSLTSSFLSTNATKQNENNPLDKRSSYLGKPSMAGLRSELRQKQPQALLASQEDQKQVSSKADVRHSPKRVERLRRLKSSSSTSLLKKSSQKGNHVADDSCKPSYNIWQQGQDSNDLDTNPLAPGDNVVDTHKMVESFLKGRRRDMRVSEESGTNPAFL</sequence>
<organism evidence="2 3">
    <name type="scientific">Cladonia borealis</name>
    <dbReference type="NCBI Taxonomy" id="184061"/>
    <lineage>
        <taxon>Eukaryota</taxon>
        <taxon>Fungi</taxon>
        <taxon>Dikarya</taxon>
        <taxon>Ascomycota</taxon>
        <taxon>Pezizomycotina</taxon>
        <taxon>Lecanoromycetes</taxon>
        <taxon>OSLEUM clade</taxon>
        <taxon>Lecanoromycetidae</taxon>
        <taxon>Lecanorales</taxon>
        <taxon>Lecanorineae</taxon>
        <taxon>Cladoniaceae</taxon>
        <taxon>Cladonia</taxon>
    </lineage>
</organism>
<feature type="compositionally biased region" description="Polar residues" evidence="1">
    <location>
        <begin position="631"/>
        <end position="656"/>
    </location>
</feature>
<keyword evidence="3" id="KW-1185">Reference proteome</keyword>
<comment type="caution">
    <text evidence="2">The sequence shown here is derived from an EMBL/GenBank/DDBJ whole genome shotgun (WGS) entry which is preliminary data.</text>
</comment>
<feature type="compositionally biased region" description="Low complexity" evidence="1">
    <location>
        <begin position="881"/>
        <end position="890"/>
    </location>
</feature>
<feature type="region of interest" description="Disordered" evidence="1">
    <location>
        <begin position="751"/>
        <end position="796"/>
    </location>
</feature>
<feature type="compositionally biased region" description="Polar residues" evidence="1">
    <location>
        <begin position="911"/>
        <end position="920"/>
    </location>
</feature>
<protein>
    <submittedName>
        <fullName evidence="2">Uncharacterized protein</fullName>
    </submittedName>
</protein>
<reference evidence="2" key="1">
    <citation type="submission" date="2023-03" db="EMBL/GenBank/DDBJ databases">
        <title>Complete genome of Cladonia borealis.</title>
        <authorList>
            <person name="Park H."/>
        </authorList>
    </citation>
    <scope>NUCLEOTIDE SEQUENCE</scope>
    <source>
        <strain evidence="2">ANT050790</strain>
    </source>
</reference>
<name>A0AA39V8M4_9LECA</name>
<dbReference type="EMBL" id="JAFEKC020000008">
    <property type="protein sequence ID" value="KAK0513120.1"/>
    <property type="molecule type" value="Genomic_DNA"/>
</dbReference>
<evidence type="ECO:0000256" key="1">
    <source>
        <dbReference type="SAM" id="MobiDB-lite"/>
    </source>
</evidence>